<evidence type="ECO:0000256" key="11">
    <source>
        <dbReference type="PIRSR" id="PIRSR602481-1"/>
    </source>
</evidence>
<dbReference type="GO" id="GO:1900376">
    <property type="term" value="P:regulation of secondary metabolite biosynthetic process"/>
    <property type="evidence" value="ECO:0007669"/>
    <property type="project" value="TreeGrafter"/>
</dbReference>
<sequence>MASPTGQRITKQRVAVSDALQALPDFVSAQEMHRYLVDGDNKVSLATTYRILTQLADDGLVDTVRREDGETVYRRCEVEAHHHHLVCTRCGRAVEIETPAVEELVSRAAEAHGYTSVRHTMEIFGLCPACTAELA</sequence>
<accession>A0AAE4C6M7</accession>
<keyword evidence="5" id="KW-0678">Repressor</keyword>
<comment type="cofactor">
    <cofactor evidence="11">
        <name>Zn(2+)</name>
        <dbReference type="ChEBI" id="CHEBI:29105"/>
    </cofactor>
    <text evidence="11">Binds 1 zinc ion per subunit.</text>
</comment>
<proteinExistence type="inferred from homology"/>
<keyword evidence="9" id="KW-0238">DNA-binding</keyword>
<dbReference type="Gene3D" id="3.30.1490.190">
    <property type="match status" value="1"/>
</dbReference>
<evidence type="ECO:0000256" key="7">
    <source>
        <dbReference type="ARBA" id="ARBA00022833"/>
    </source>
</evidence>
<dbReference type="Pfam" id="PF01475">
    <property type="entry name" value="FUR"/>
    <property type="match status" value="1"/>
</dbReference>
<comment type="subunit">
    <text evidence="3">Homodimer.</text>
</comment>
<keyword evidence="7 11" id="KW-0862">Zinc</keyword>
<keyword evidence="8" id="KW-0805">Transcription regulation</keyword>
<dbReference type="GO" id="GO:0008270">
    <property type="term" value="F:zinc ion binding"/>
    <property type="evidence" value="ECO:0007669"/>
    <property type="project" value="TreeGrafter"/>
</dbReference>
<dbReference type="AlphaFoldDB" id="A0AAE4C6M7"/>
<keyword evidence="14" id="KW-1185">Reference proteome</keyword>
<feature type="binding site" evidence="12">
    <location>
        <position position="81"/>
    </location>
    <ligand>
        <name>Fe cation</name>
        <dbReference type="ChEBI" id="CHEBI:24875"/>
    </ligand>
</feature>
<feature type="binding site" evidence="11">
    <location>
        <position position="127"/>
    </location>
    <ligand>
        <name>Zn(2+)</name>
        <dbReference type="ChEBI" id="CHEBI:29105"/>
    </ligand>
</feature>
<reference evidence="13" key="1">
    <citation type="submission" date="2023-07" db="EMBL/GenBank/DDBJ databases">
        <title>Sequencing the genomes of 1000 actinobacteria strains.</title>
        <authorList>
            <person name="Klenk H.-P."/>
        </authorList>
    </citation>
    <scope>NUCLEOTIDE SEQUENCE</scope>
    <source>
        <strain evidence="13">DSM 13988</strain>
    </source>
</reference>
<dbReference type="EMBL" id="JAVDUI010000001">
    <property type="protein sequence ID" value="MDR6892748.1"/>
    <property type="molecule type" value="Genomic_DNA"/>
</dbReference>
<evidence type="ECO:0000313" key="14">
    <source>
        <dbReference type="Proteomes" id="UP001247307"/>
    </source>
</evidence>
<evidence type="ECO:0000256" key="3">
    <source>
        <dbReference type="ARBA" id="ARBA00011738"/>
    </source>
</evidence>
<dbReference type="InterPro" id="IPR036388">
    <property type="entry name" value="WH-like_DNA-bd_sf"/>
</dbReference>
<evidence type="ECO:0000256" key="9">
    <source>
        <dbReference type="ARBA" id="ARBA00023125"/>
    </source>
</evidence>
<evidence type="ECO:0000256" key="6">
    <source>
        <dbReference type="ARBA" id="ARBA00022723"/>
    </source>
</evidence>
<comment type="caution">
    <text evidence="13">The sequence shown here is derived from an EMBL/GenBank/DDBJ whole genome shotgun (WGS) entry which is preliminary data.</text>
</comment>
<protein>
    <submittedName>
        <fullName evidence="13">Fur family ferric uptake transcriptional regulator</fullName>
    </submittedName>
</protein>
<dbReference type="GO" id="GO:0005829">
    <property type="term" value="C:cytosol"/>
    <property type="evidence" value="ECO:0007669"/>
    <property type="project" value="TreeGrafter"/>
</dbReference>
<keyword evidence="6 11" id="KW-0479">Metal-binding</keyword>
<name>A0AAE4C6M7_9MICC</name>
<evidence type="ECO:0000256" key="5">
    <source>
        <dbReference type="ARBA" id="ARBA00022491"/>
    </source>
</evidence>
<dbReference type="SUPFAM" id="SSF46785">
    <property type="entry name" value="Winged helix' DNA-binding domain"/>
    <property type="match status" value="1"/>
</dbReference>
<dbReference type="RefSeq" id="WP_309852263.1">
    <property type="nucleotide sequence ID" value="NZ_BAAAIU010000004.1"/>
</dbReference>
<dbReference type="InterPro" id="IPR002481">
    <property type="entry name" value="FUR"/>
</dbReference>
<evidence type="ECO:0000256" key="4">
    <source>
        <dbReference type="ARBA" id="ARBA00022490"/>
    </source>
</evidence>
<feature type="binding site" evidence="11">
    <location>
        <position position="87"/>
    </location>
    <ligand>
        <name>Zn(2+)</name>
        <dbReference type="ChEBI" id="CHEBI:29105"/>
    </ligand>
</feature>
<dbReference type="GO" id="GO:0000976">
    <property type="term" value="F:transcription cis-regulatory region binding"/>
    <property type="evidence" value="ECO:0007669"/>
    <property type="project" value="TreeGrafter"/>
</dbReference>
<comment type="subcellular location">
    <subcellularLocation>
        <location evidence="1">Cytoplasm</location>
    </subcellularLocation>
</comment>
<comment type="similarity">
    <text evidence="2">Belongs to the Fur family.</text>
</comment>
<dbReference type="CDD" id="cd07153">
    <property type="entry name" value="Fur_like"/>
    <property type="match status" value="1"/>
</dbReference>
<evidence type="ECO:0000256" key="8">
    <source>
        <dbReference type="ARBA" id="ARBA00023015"/>
    </source>
</evidence>
<evidence type="ECO:0000313" key="13">
    <source>
        <dbReference type="EMBL" id="MDR6892748.1"/>
    </source>
</evidence>
<dbReference type="GO" id="GO:0045892">
    <property type="term" value="P:negative regulation of DNA-templated transcription"/>
    <property type="evidence" value="ECO:0007669"/>
    <property type="project" value="TreeGrafter"/>
</dbReference>
<comment type="cofactor">
    <cofactor evidence="12">
        <name>Mn(2+)</name>
        <dbReference type="ChEBI" id="CHEBI:29035"/>
    </cofactor>
    <cofactor evidence="12">
        <name>Fe(2+)</name>
        <dbReference type="ChEBI" id="CHEBI:29033"/>
    </cofactor>
    <text evidence="12">Binds 1 Mn(2+) or Fe(2+) ion per subunit.</text>
</comment>
<evidence type="ECO:0000256" key="1">
    <source>
        <dbReference type="ARBA" id="ARBA00004496"/>
    </source>
</evidence>
<keyword evidence="4" id="KW-0963">Cytoplasm</keyword>
<dbReference type="InterPro" id="IPR036390">
    <property type="entry name" value="WH_DNA-bd_sf"/>
</dbReference>
<evidence type="ECO:0000256" key="10">
    <source>
        <dbReference type="ARBA" id="ARBA00023163"/>
    </source>
</evidence>
<feature type="binding site" evidence="11">
    <location>
        <position position="130"/>
    </location>
    <ligand>
        <name>Zn(2+)</name>
        <dbReference type="ChEBI" id="CHEBI:29105"/>
    </ligand>
</feature>
<feature type="binding site" evidence="12">
    <location>
        <position position="119"/>
    </location>
    <ligand>
        <name>Fe cation</name>
        <dbReference type="ChEBI" id="CHEBI:24875"/>
    </ligand>
</feature>
<dbReference type="InterPro" id="IPR043135">
    <property type="entry name" value="Fur_C"/>
</dbReference>
<gene>
    <name evidence="13" type="ORF">J2S35_001688</name>
</gene>
<evidence type="ECO:0000256" key="12">
    <source>
        <dbReference type="PIRSR" id="PIRSR602481-2"/>
    </source>
</evidence>
<keyword evidence="10" id="KW-0804">Transcription</keyword>
<evidence type="ECO:0000256" key="2">
    <source>
        <dbReference type="ARBA" id="ARBA00007957"/>
    </source>
</evidence>
<dbReference type="GO" id="GO:0003700">
    <property type="term" value="F:DNA-binding transcription factor activity"/>
    <property type="evidence" value="ECO:0007669"/>
    <property type="project" value="InterPro"/>
</dbReference>
<feature type="binding site" evidence="12">
    <location>
        <position position="102"/>
    </location>
    <ligand>
        <name>Fe cation</name>
        <dbReference type="ChEBI" id="CHEBI:24875"/>
    </ligand>
</feature>
<dbReference type="PANTHER" id="PTHR33202:SF2">
    <property type="entry name" value="FERRIC UPTAKE REGULATION PROTEIN"/>
    <property type="match status" value="1"/>
</dbReference>
<organism evidence="13 14">
    <name type="scientific">Falsarthrobacter nasiphocae</name>
    <dbReference type="NCBI Taxonomy" id="189863"/>
    <lineage>
        <taxon>Bacteria</taxon>
        <taxon>Bacillati</taxon>
        <taxon>Actinomycetota</taxon>
        <taxon>Actinomycetes</taxon>
        <taxon>Micrococcales</taxon>
        <taxon>Micrococcaceae</taxon>
        <taxon>Falsarthrobacter</taxon>
    </lineage>
</organism>
<keyword evidence="12" id="KW-0408">Iron</keyword>
<dbReference type="PANTHER" id="PTHR33202">
    <property type="entry name" value="ZINC UPTAKE REGULATION PROTEIN"/>
    <property type="match status" value="1"/>
</dbReference>
<dbReference type="Gene3D" id="1.10.10.10">
    <property type="entry name" value="Winged helix-like DNA-binding domain superfamily/Winged helix DNA-binding domain"/>
    <property type="match status" value="1"/>
</dbReference>
<dbReference type="Proteomes" id="UP001247307">
    <property type="component" value="Unassembled WGS sequence"/>
</dbReference>
<feature type="binding site" evidence="11">
    <location>
        <position position="90"/>
    </location>
    <ligand>
        <name>Zn(2+)</name>
        <dbReference type="ChEBI" id="CHEBI:29105"/>
    </ligand>
</feature>